<evidence type="ECO:0000256" key="1">
    <source>
        <dbReference type="ARBA" id="ARBA00005254"/>
    </source>
</evidence>
<dbReference type="AlphaFoldDB" id="A0AAD5V116"/>
<evidence type="ECO:0000313" key="4">
    <source>
        <dbReference type="Proteomes" id="UP001212997"/>
    </source>
</evidence>
<dbReference type="SUPFAM" id="SSF52096">
    <property type="entry name" value="ClpP/crotonase"/>
    <property type="match status" value="1"/>
</dbReference>
<comment type="similarity">
    <text evidence="1 2">Belongs to the enoyl-CoA hydratase/isomerase family.</text>
</comment>
<dbReference type="GO" id="GO:0006635">
    <property type="term" value="P:fatty acid beta-oxidation"/>
    <property type="evidence" value="ECO:0007669"/>
    <property type="project" value="TreeGrafter"/>
</dbReference>
<evidence type="ECO:0000256" key="2">
    <source>
        <dbReference type="RuleBase" id="RU003707"/>
    </source>
</evidence>
<gene>
    <name evidence="3" type="ORF">NLI96_g6343</name>
</gene>
<reference evidence="3" key="1">
    <citation type="submission" date="2022-07" db="EMBL/GenBank/DDBJ databases">
        <title>Genome Sequence of Physisporinus lineatus.</title>
        <authorList>
            <person name="Buettner E."/>
        </authorList>
    </citation>
    <scope>NUCLEOTIDE SEQUENCE</scope>
    <source>
        <strain evidence="3">VT162</strain>
    </source>
</reference>
<dbReference type="CDD" id="cd06558">
    <property type="entry name" value="crotonase-like"/>
    <property type="match status" value="1"/>
</dbReference>
<dbReference type="Proteomes" id="UP001212997">
    <property type="component" value="Unassembled WGS sequence"/>
</dbReference>
<proteinExistence type="inferred from homology"/>
<dbReference type="InterPro" id="IPR001753">
    <property type="entry name" value="Enoyl-CoA_hydra/iso"/>
</dbReference>
<dbReference type="PANTHER" id="PTHR11941">
    <property type="entry name" value="ENOYL-COA HYDRATASE-RELATED"/>
    <property type="match status" value="1"/>
</dbReference>
<keyword evidence="4" id="KW-1185">Reference proteome</keyword>
<organism evidence="3 4">
    <name type="scientific">Meripilus lineatus</name>
    <dbReference type="NCBI Taxonomy" id="2056292"/>
    <lineage>
        <taxon>Eukaryota</taxon>
        <taxon>Fungi</taxon>
        <taxon>Dikarya</taxon>
        <taxon>Basidiomycota</taxon>
        <taxon>Agaricomycotina</taxon>
        <taxon>Agaricomycetes</taxon>
        <taxon>Polyporales</taxon>
        <taxon>Meripilaceae</taxon>
        <taxon>Meripilus</taxon>
    </lineage>
</organism>
<dbReference type="InterPro" id="IPR018376">
    <property type="entry name" value="Enoyl-CoA_hyd/isom_CS"/>
</dbReference>
<dbReference type="Gene3D" id="3.90.226.10">
    <property type="entry name" value="2-enoyl-CoA Hydratase, Chain A, domain 1"/>
    <property type="match status" value="1"/>
</dbReference>
<dbReference type="GO" id="GO:0004165">
    <property type="term" value="F:delta(3)-delta(2)-enoyl-CoA isomerase activity"/>
    <property type="evidence" value="ECO:0007669"/>
    <property type="project" value="TreeGrafter"/>
</dbReference>
<dbReference type="PANTHER" id="PTHR11941:SF75">
    <property type="entry name" value="ENOYL-COA HYDRATASE_ISOMERASE FAMILY PROTEIN"/>
    <property type="match status" value="1"/>
</dbReference>
<evidence type="ECO:0000313" key="3">
    <source>
        <dbReference type="EMBL" id="KAJ3483389.1"/>
    </source>
</evidence>
<dbReference type="PROSITE" id="PS00166">
    <property type="entry name" value="ENOYL_COA_HYDRATASE"/>
    <property type="match status" value="1"/>
</dbReference>
<dbReference type="EMBL" id="JANAWD010000230">
    <property type="protein sequence ID" value="KAJ3483389.1"/>
    <property type="molecule type" value="Genomic_DNA"/>
</dbReference>
<dbReference type="InterPro" id="IPR029045">
    <property type="entry name" value="ClpP/crotonase-like_dom_sf"/>
</dbReference>
<protein>
    <recommendedName>
        <fullName evidence="5">ClpP/crotonase</fullName>
    </recommendedName>
</protein>
<dbReference type="Pfam" id="PF00378">
    <property type="entry name" value="ECH_1"/>
    <property type="match status" value="1"/>
</dbReference>
<accession>A0AAD5V116</accession>
<dbReference type="GO" id="GO:0005777">
    <property type="term" value="C:peroxisome"/>
    <property type="evidence" value="ECO:0007669"/>
    <property type="project" value="TreeGrafter"/>
</dbReference>
<sequence length="276" mass="30370">MSFPLSFPTDRPFVTVTHPNTKLWVIELHNGADSRLTTAFIEGGLKPALDAVEKDWRDAWRVSFAQKSKTGGEGALIIVGNRSQNKFFSNGLDFQSVVSDPAIATTFFPVIFNPLMRRIVTFPIPTIAAINGHAFAAGMILSLCCDYRVMTDGSKRNAWMCMNEIHFGAGLPLSLTSIIRTKVSDARLQRKIALEGHRFTPQEALEGGLIDQIVNGDTEAVIAKAQELANTVSHLPRLGSYGVIKRELYRDFLEDSCRDVSRSDAASEDVAAKARL</sequence>
<comment type="caution">
    <text evidence="3">The sequence shown here is derived from an EMBL/GenBank/DDBJ whole genome shotgun (WGS) entry which is preliminary data.</text>
</comment>
<evidence type="ECO:0008006" key="5">
    <source>
        <dbReference type="Google" id="ProtNLM"/>
    </source>
</evidence>
<name>A0AAD5V116_9APHY</name>